<feature type="compositionally biased region" description="Polar residues" evidence="1">
    <location>
        <begin position="73"/>
        <end position="95"/>
    </location>
</feature>
<dbReference type="GO" id="GO:0003682">
    <property type="term" value="F:chromatin binding"/>
    <property type="evidence" value="ECO:0007669"/>
    <property type="project" value="InterPro"/>
</dbReference>
<organism evidence="3 4">
    <name type="scientific">Phaseolus vulgaris</name>
    <name type="common">Kidney bean</name>
    <name type="synonym">French bean</name>
    <dbReference type="NCBI Taxonomy" id="3885"/>
    <lineage>
        <taxon>Eukaryota</taxon>
        <taxon>Viridiplantae</taxon>
        <taxon>Streptophyta</taxon>
        <taxon>Embryophyta</taxon>
        <taxon>Tracheophyta</taxon>
        <taxon>Spermatophyta</taxon>
        <taxon>Magnoliopsida</taxon>
        <taxon>eudicotyledons</taxon>
        <taxon>Gunneridae</taxon>
        <taxon>Pentapetalae</taxon>
        <taxon>rosids</taxon>
        <taxon>fabids</taxon>
        <taxon>Fabales</taxon>
        <taxon>Fabaceae</taxon>
        <taxon>Papilionoideae</taxon>
        <taxon>50 kb inversion clade</taxon>
        <taxon>NPAAA clade</taxon>
        <taxon>indigoferoid/millettioid clade</taxon>
        <taxon>Phaseoleae</taxon>
        <taxon>Phaseolus</taxon>
    </lineage>
</organism>
<evidence type="ECO:0000313" key="3">
    <source>
        <dbReference type="EMBL" id="ESW07632.1"/>
    </source>
</evidence>
<protein>
    <recommendedName>
        <fullName evidence="2">SAWADEE domain-containing protein</fullName>
    </recommendedName>
</protein>
<dbReference type="OrthoDB" id="1885884at2759"/>
<dbReference type="Gene3D" id="2.40.50.40">
    <property type="match status" value="1"/>
</dbReference>
<dbReference type="Gramene" id="ESW07632">
    <property type="protein sequence ID" value="ESW07632"/>
    <property type="gene ID" value="PHAVU_010G145800g"/>
</dbReference>
<dbReference type="eggNOG" id="ENOG502RI2U">
    <property type="taxonomic scope" value="Eukaryota"/>
</dbReference>
<accession>V7APQ2</accession>
<dbReference type="EMBL" id="CM002297">
    <property type="protein sequence ID" value="ESW07632.1"/>
    <property type="molecule type" value="Genomic_DNA"/>
</dbReference>
<evidence type="ECO:0000313" key="4">
    <source>
        <dbReference type="Proteomes" id="UP000000226"/>
    </source>
</evidence>
<dbReference type="SMR" id="V7APQ2"/>
<dbReference type="PANTHER" id="PTHR33827:SF2">
    <property type="entry name" value="PROTEIN SAWADEE HOMEODOMAIN HOMOLOG 1"/>
    <property type="match status" value="1"/>
</dbReference>
<dbReference type="PANTHER" id="PTHR33827">
    <property type="entry name" value="PROTEIN SAWADEE HOMEODOMAIN HOMOLOG 2"/>
    <property type="match status" value="1"/>
</dbReference>
<sequence>MDTLGLTEQPYPKLSSDEMLELERIYKDMGEKPLDRKLCQEIAKRFSSLSNAAGKTPLSWQQVEQWLKDRQRVSQNKDSSSSNLLPLSADLSSSKGTQATDISDLAFEARSTKDIAWHDIALFLNYRVLCTGELEVRVRYAGFGKEQDEWVNVKQGVRERSVPLAPSECHRVQDGNLVLCFLERDDYALYCDAQVMKIQRRIHDPTECTCTFIVRFLHDHSEEGVSWNRLCCRPTTEEESVVYPILTLHSPQSPSPNFSLNPIESLWG</sequence>
<reference evidence="4" key="1">
    <citation type="journal article" date="2014" name="Nat. Genet.">
        <title>A reference genome for common bean and genome-wide analysis of dual domestications.</title>
        <authorList>
            <person name="Schmutz J."/>
            <person name="McClean P.E."/>
            <person name="Mamidi S."/>
            <person name="Wu G.A."/>
            <person name="Cannon S.B."/>
            <person name="Grimwood J."/>
            <person name="Jenkins J."/>
            <person name="Shu S."/>
            <person name="Song Q."/>
            <person name="Chavarro C."/>
            <person name="Torres-Torres M."/>
            <person name="Geffroy V."/>
            <person name="Moghaddam S.M."/>
            <person name="Gao D."/>
            <person name="Abernathy B."/>
            <person name="Barry K."/>
            <person name="Blair M."/>
            <person name="Brick M.A."/>
            <person name="Chovatia M."/>
            <person name="Gepts P."/>
            <person name="Goodstein D.M."/>
            <person name="Gonzales M."/>
            <person name="Hellsten U."/>
            <person name="Hyten D.L."/>
            <person name="Jia G."/>
            <person name="Kelly J.D."/>
            <person name="Kudrna D."/>
            <person name="Lee R."/>
            <person name="Richard M.M."/>
            <person name="Miklas P.N."/>
            <person name="Osorno J.M."/>
            <person name="Rodrigues J."/>
            <person name="Thareau V."/>
            <person name="Urrea C.A."/>
            <person name="Wang M."/>
            <person name="Yu Y."/>
            <person name="Zhang M."/>
            <person name="Wing R.A."/>
            <person name="Cregan P.B."/>
            <person name="Rokhsar D.S."/>
            <person name="Jackson S.A."/>
        </authorList>
    </citation>
    <scope>NUCLEOTIDE SEQUENCE [LARGE SCALE GENOMIC DNA]</scope>
    <source>
        <strain evidence="4">cv. G19833</strain>
    </source>
</reference>
<evidence type="ECO:0000256" key="1">
    <source>
        <dbReference type="SAM" id="MobiDB-lite"/>
    </source>
</evidence>
<dbReference type="Gene3D" id="2.30.30.140">
    <property type="match status" value="1"/>
</dbReference>
<name>V7APQ2_PHAVU</name>
<feature type="domain" description="SAWADEE" evidence="2">
    <location>
        <begin position="104"/>
        <end position="231"/>
    </location>
</feature>
<gene>
    <name evidence="3" type="ORF">PHAVU_010G145800g</name>
</gene>
<keyword evidence="4" id="KW-1185">Reference proteome</keyword>
<dbReference type="InterPro" id="IPR032001">
    <property type="entry name" value="SAWADEE_dom"/>
</dbReference>
<dbReference type="Pfam" id="PF16719">
    <property type="entry name" value="SAWADEE"/>
    <property type="match status" value="1"/>
</dbReference>
<feature type="region of interest" description="Disordered" evidence="1">
    <location>
        <begin position="71"/>
        <end position="95"/>
    </location>
</feature>
<dbReference type="Proteomes" id="UP000000226">
    <property type="component" value="Chromosome 10"/>
</dbReference>
<dbReference type="OMA" id="DPTECTC"/>
<dbReference type="AlphaFoldDB" id="V7APQ2"/>
<evidence type="ECO:0000259" key="2">
    <source>
        <dbReference type="Pfam" id="PF16719"/>
    </source>
</evidence>
<dbReference type="STRING" id="3885.V7APQ2"/>
<proteinExistence type="predicted"/>
<dbReference type="InterPro" id="IPR039276">
    <property type="entry name" value="SHH1/2"/>
</dbReference>